<evidence type="ECO:0000313" key="4">
    <source>
        <dbReference type="EMBL" id="OKP12700.1"/>
    </source>
</evidence>
<keyword evidence="2" id="KW-0812">Transmembrane</keyword>
<protein>
    <recommendedName>
        <fullName evidence="3">PiggyBac transposable element-derived protein domain-containing protein</fullName>
    </recommendedName>
</protein>
<accession>A0A1Q5UJQ4</accession>
<feature type="compositionally biased region" description="Polar residues" evidence="1">
    <location>
        <begin position="32"/>
        <end position="42"/>
    </location>
</feature>
<keyword evidence="2" id="KW-1133">Transmembrane helix</keyword>
<name>A0A1Q5UJQ4_9EURO</name>
<dbReference type="PANTHER" id="PTHR46599">
    <property type="entry name" value="PIGGYBAC TRANSPOSABLE ELEMENT-DERIVED PROTEIN 4"/>
    <property type="match status" value="1"/>
</dbReference>
<dbReference type="InterPro" id="IPR029526">
    <property type="entry name" value="PGBD"/>
</dbReference>
<gene>
    <name evidence="4" type="ORF">PENSUB_1640</name>
</gene>
<evidence type="ECO:0000313" key="5">
    <source>
        <dbReference type="Proteomes" id="UP000186955"/>
    </source>
</evidence>
<dbReference type="PANTHER" id="PTHR46599:SF3">
    <property type="entry name" value="PIGGYBAC TRANSPOSABLE ELEMENT-DERIVED PROTEIN 4"/>
    <property type="match status" value="1"/>
</dbReference>
<organism evidence="4 5">
    <name type="scientific">Penicillium subrubescens</name>
    <dbReference type="NCBI Taxonomy" id="1316194"/>
    <lineage>
        <taxon>Eukaryota</taxon>
        <taxon>Fungi</taxon>
        <taxon>Dikarya</taxon>
        <taxon>Ascomycota</taxon>
        <taxon>Pezizomycotina</taxon>
        <taxon>Eurotiomycetes</taxon>
        <taxon>Eurotiomycetidae</taxon>
        <taxon>Eurotiales</taxon>
        <taxon>Aspergillaceae</taxon>
        <taxon>Penicillium</taxon>
    </lineage>
</organism>
<dbReference type="AlphaFoldDB" id="A0A1Q5UJQ4"/>
<keyword evidence="2" id="KW-0472">Membrane</keyword>
<comment type="caution">
    <text evidence="4">The sequence shown here is derived from an EMBL/GenBank/DDBJ whole genome shotgun (WGS) entry which is preliminary data.</text>
</comment>
<feature type="region of interest" description="Disordered" evidence="1">
    <location>
        <begin position="1"/>
        <end position="44"/>
    </location>
</feature>
<feature type="domain" description="PiggyBac transposable element-derived protein" evidence="3">
    <location>
        <begin position="50"/>
        <end position="150"/>
    </location>
</feature>
<dbReference type="EMBL" id="MNBE01000182">
    <property type="protein sequence ID" value="OKP12700.1"/>
    <property type="molecule type" value="Genomic_DNA"/>
</dbReference>
<dbReference type="Pfam" id="PF13843">
    <property type="entry name" value="DDE_Tnp_1_7"/>
    <property type="match status" value="1"/>
</dbReference>
<sequence length="298" mass="33847">MAGTKRKLNEITAEQTTQEQVEEPSQQVQPSISTSTPPQTDLPSDLNLESPYEILIHFIGEEIFQRISRSTNEYVAQQDQSSSSYTSRTWKDTTIDDIKVFFGLLIYMSVHIAPSLSYYFNTDWHPGPLHPSRHYMGQKHFEQIKRNLRIPLPLPGQVQRGNQSSTLSFDGAAPDNDEPGASFAKALLARGPWDKSLEEELDSPEAIHDFIGRHCAEPGLINRNRSAFKIFGNPRKFPAPLPFPFLEDALMKAWQIQRTHKKQQGVKASKLPTTLDFREDLSREFFAFAGRPQPPPKN</sequence>
<evidence type="ECO:0000256" key="1">
    <source>
        <dbReference type="SAM" id="MobiDB-lite"/>
    </source>
</evidence>
<reference evidence="4 5" key="1">
    <citation type="submission" date="2016-10" db="EMBL/GenBank/DDBJ databases">
        <title>Genome sequence of the ascomycete fungus Penicillium subrubescens.</title>
        <authorList>
            <person name="De Vries R.P."/>
            <person name="Peng M."/>
            <person name="Dilokpimol A."/>
            <person name="Hilden K."/>
            <person name="Makela M.R."/>
            <person name="Grigoriev I."/>
            <person name="Riley R."/>
            <person name="Granchi Z."/>
        </authorList>
    </citation>
    <scope>NUCLEOTIDE SEQUENCE [LARGE SCALE GENOMIC DNA]</scope>
    <source>
        <strain evidence="4 5">CBS 132785</strain>
    </source>
</reference>
<evidence type="ECO:0000256" key="2">
    <source>
        <dbReference type="SAM" id="Phobius"/>
    </source>
</evidence>
<feature type="compositionally biased region" description="Low complexity" evidence="1">
    <location>
        <begin position="14"/>
        <end position="31"/>
    </location>
</feature>
<proteinExistence type="predicted"/>
<feature type="transmembrane region" description="Helical" evidence="2">
    <location>
        <begin position="100"/>
        <end position="120"/>
    </location>
</feature>
<dbReference type="STRING" id="1316194.A0A1Q5UJQ4"/>
<keyword evidence="5" id="KW-1185">Reference proteome</keyword>
<dbReference type="Proteomes" id="UP000186955">
    <property type="component" value="Unassembled WGS sequence"/>
</dbReference>
<evidence type="ECO:0000259" key="3">
    <source>
        <dbReference type="Pfam" id="PF13843"/>
    </source>
</evidence>